<evidence type="ECO:0000313" key="3">
    <source>
        <dbReference type="Proteomes" id="UP000319663"/>
    </source>
</evidence>
<organism evidence="2 3">
    <name type="scientific">Monascus purpureus</name>
    <name type="common">Red mold</name>
    <name type="synonym">Monascus anka</name>
    <dbReference type="NCBI Taxonomy" id="5098"/>
    <lineage>
        <taxon>Eukaryota</taxon>
        <taxon>Fungi</taxon>
        <taxon>Dikarya</taxon>
        <taxon>Ascomycota</taxon>
        <taxon>Pezizomycotina</taxon>
        <taxon>Eurotiomycetes</taxon>
        <taxon>Eurotiomycetidae</taxon>
        <taxon>Eurotiales</taxon>
        <taxon>Aspergillaceae</taxon>
        <taxon>Monascus</taxon>
    </lineage>
</organism>
<feature type="region of interest" description="Disordered" evidence="1">
    <location>
        <begin position="1"/>
        <end position="23"/>
    </location>
</feature>
<dbReference type="Pfam" id="PF13489">
    <property type="entry name" value="Methyltransf_23"/>
    <property type="match status" value="1"/>
</dbReference>
<dbReference type="SUPFAM" id="SSF53335">
    <property type="entry name" value="S-adenosyl-L-methionine-dependent methyltransferases"/>
    <property type="match status" value="1"/>
</dbReference>
<dbReference type="InterPro" id="IPR029063">
    <property type="entry name" value="SAM-dependent_MTases_sf"/>
</dbReference>
<proteinExistence type="predicted"/>
<evidence type="ECO:0008006" key="4">
    <source>
        <dbReference type="Google" id="ProtNLM"/>
    </source>
</evidence>
<keyword evidence="3" id="KW-1185">Reference proteome</keyword>
<evidence type="ECO:0000256" key="1">
    <source>
        <dbReference type="SAM" id="MobiDB-lite"/>
    </source>
</evidence>
<comment type="caution">
    <text evidence="2">The sequence shown here is derived from an EMBL/GenBank/DDBJ whole genome shotgun (WGS) entry which is preliminary data.</text>
</comment>
<dbReference type="EMBL" id="VIFY01000038">
    <property type="protein sequence ID" value="TQB73934.1"/>
    <property type="molecule type" value="Genomic_DNA"/>
</dbReference>
<name>A0A507R038_MONPU</name>
<reference evidence="2 3" key="1">
    <citation type="submission" date="2019-06" db="EMBL/GenBank/DDBJ databases">
        <title>Wine fermentation using esterase from Monascus purpureus.</title>
        <authorList>
            <person name="Geng C."/>
            <person name="Zhang Y."/>
        </authorList>
    </citation>
    <scope>NUCLEOTIDE SEQUENCE [LARGE SCALE GENOMIC DNA]</scope>
    <source>
        <strain evidence="2">HQ1</strain>
    </source>
</reference>
<gene>
    <name evidence="2" type="ORF">MPDQ_005413</name>
</gene>
<dbReference type="PANTHER" id="PTHR43591:SF10">
    <property type="entry name" value="ABC TRANSMEMBRANE TYPE-1 DOMAIN-CONTAINING PROTEIN-RELATED"/>
    <property type="match status" value="1"/>
</dbReference>
<dbReference type="PANTHER" id="PTHR43591">
    <property type="entry name" value="METHYLTRANSFERASE"/>
    <property type="match status" value="1"/>
</dbReference>
<sequence length="356" mass="39992">MVEIGHVKQGSPEPANIEADTFDDTGSVSDYGSSIASSTTSVSSSVFEYQYENGRRYHAYRAGQYLLPNDELEQDRLDMTHHIFRLALGGDLCITKLDHPQRILDVGTGTGIWAIESIQRFSPGNKPFGLDADVWCNCVVGDEYPSAQVLGTDLSPIQPTWVPPNVQFEIEDANDEWTYAPNSFDFIHARTLAGSIFDWNKFLRSCYRHAKPGGHVEIAEGRANFWCDDGTLPEDSYTAKWLAEFNRIERELNLNFDVFPSLSSHLHQQGFTDIQTKEFIVPVGPWPKDKRLKEIGRWFLLQFVESGLQAYSLALFTRNGWTEAEVQVLLAGVRAELKQLVCNCDEATLLNQSAGS</sequence>
<dbReference type="CDD" id="cd02440">
    <property type="entry name" value="AdoMet_MTases"/>
    <property type="match status" value="1"/>
</dbReference>
<evidence type="ECO:0000313" key="2">
    <source>
        <dbReference type="EMBL" id="TQB73934.1"/>
    </source>
</evidence>
<protein>
    <recommendedName>
        <fullName evidence="4">Methyltransferase domain-containing protein</fullName>
    </recommendedName>
</protein>
<dbReference type="AlphaFoldDB" id="A0A507R038"/>
<dbReference type="Gene3D" id="3.40.50.150">
    <property type="entry name" value="Vaccinia Virus protein VP39"/>
    <property type="match status" value="1"/>
</dbReference>
<dbReference type="Proteomes" id="UP000319663">
    <property type="component" value="Unassembled WGS sequence"/>
</dbReference>
<dbReference type="GO" id="GO:0008168">
    <property type="term" value="F:methyltransferase activity"/>
    <property type="evidence" value="ECO:0007669"/>
    <property type="project" value="TreeGrafter"/>
</dbReference>
<dbReference type="STRING" id="5098.A0A507R038"/>
<accession>A0A507R038</accession>